<keyword evidence="1" id="KW-0732">Signal</keyword>
<dbReference type="OMA" id="DYRPRLN"/>
<dbReference type="EMBL" id="JOWA01000165">
    <property type="protein sequence ID" value="KEZ39132.1"/>
    <property type="molecule type" value="Genomic_DNA"/>
</dbReference>
<feature type="domain" description="Phytase-like" evidence="2">
    <location>
        <begin position="88"/>
        <end position="397"/>
    </location>
</feature>
<dbReference type="OrthoDB" id="425936at2759"/>
<comment type="caution">
    <text evidence="3">The sequence shown here is derived from an EMBL/GenBank/DDBJ whole genome shotgun (WGS) entry which is preliminary data.</text>
</comment>
<proteinExistence type="predicted"/>
<dbReference type="SUPFAM" id="SSF101898">
    <property type="entry name" value="NHL repeat"/>
    <property type="match status" value="1"/>
</dbReference>
<gene>
    <name evidence="3" type="ORF">SAPIO_CDS10529</name>
</gene>
<dbReference type="Pfam" id="PF13449">
    <property type="entry name" value="Phytase-like"/>
    <property type="match status" value="1"/>
</dbReference>
<protein>
    <recommendedName>
        <fullName evidence="2">Phytase-like domain-containing protein</fullName>
    </recommendedName>
</protein>
<accession>A0A084FVM0</accession>
<dbReference type="PANTHER" id="PTHR37957:SF1">
    <property type="entry name" value="PHYTASE-LIKE DOMAIN-CONTAINING PROTEIN"/>
    <property type="match status" value="1"/>
</dbReference>
<name>A0A084FVM0_PSEDA</name>
<keyword evidence="4" id="KW-1185">Reference proteome</keyword>
<sequence>MLSILVAGLYALSSIQPAFAAVAGDRVCKGPVSSVKCEGKSYVYEKLAGVGLLPGNGRDKYGDTLGGLGSSATIDLKSWKKVKGKYTGTLWSLPDRGWNTEGTLNYQPRLHKFTVTFDPHAKKTNVSSSNPASNLVFSYEDTILFTDPSGKPLTGIDPTGVLNFTGLPSVPAATYTGDGFGAGSSEEGDTRVCLDAEGLVLNDDGSFWISDEYGPFVFLFDKNGKMLSAIRPPDALVPMRNGTESYSAASPPRYDPDFKISPASPTSGRNNNQGFEGLSASADGKTLYVLLQSAAIQDGGDSKGTRRHVRFLTYDVSKKTSPVLVSENVVPLPEYIDRNDGNKTRVAAQSEVFSLANGQFLFLPRDSGAGTGLEFTESNYRHIDIFDVSKATDIAGTKYDEVGGAVSPKGVLASDITPAVVCPWIDFNINSELAKFGLHNGGAKDLGLLHVSNSQNEKWESISLVPVHVDEKGKRKGKKGGKQHEEYYIITLSDNDFVTQDGAMNFGKLPYSDESGSENQNQALVFKVRISA</sequence>
<dbReference type="AlphaFoldDB" id="A0A084FVM0"/>
<dbReference type="VEuPathDB" id="FungiDB:SAPIO_CDS10529"/>
<dbReference type="KEGG" id="sapo:SAPIO_CDS10529"/>
<dbReference type="InterPro" id="IPR027372">
    <property type="entry name" value="Phytase-like_dom"/>
</dbReference>
<feature type="chain" id="PRO_5001775040" description="Phytase-like domain-containing protein" evidence="1">
    <location>
        <begin position="21"/>
        <end position="532"/>
    </location>
</feature>
<reference evidence="3 4" key="1">
    <citation type="journal article" date="2014" name="Genome Announc.">
        <title>Draft genome sequence of the pathogenic fungus Scedosporium apiospermum.</title>
        <authorList>
            <person name="Vandeputte P."/>
            <person name="Ghamrawi S."/>
            <person name="Rechenmann M."/>
            <person name="Iltis A."/>
            <person name="Giraud S."/>
            <person name="Fleury M."/>
            <person name="Thornton C."/>
            <person name="Delhaes L."/>
            <person name="Meyer W."/>
            <person name="Papon N."/>
            <person name="Bouchara J.P."/>
        </authorList>
    </citation>
    <scope>NUCLEOTIDE SEQUENCE [LARGE SCALE GENOMIC DNA]</scope>
    <source>
        <strain evidence="3 4">IHEM 14462</strain>
    </source>
</reference>
<dbReference type="RefSeq" id="XP_016638931.1">
    <property type="nucleotide sequence ID" value="XM_016784106.1"/>
</dbReference>
<evidence type="ECO:0000256" key="1">
    <source>
        <dbReference type="SAM" id="SignalP"/>
    </source>
</evidence>
<dbReference type="Proteomes" id="UP000028545">
    <property type="component" value="Unassembled WGS sequence"/>
</dbReference>
<evidence type="ECO:0000259" key="2">
    <source>
        <dbReference type="Pfam" id="PF13449"/>
    </source>
</evidence>
<organism evidence="3 4">
    <name type="scientific">Pseudallescheria apiosperma</name>
    <name type="common">Scedosporium apiospermum</name>
    <dbReference type="NCBI Taxonomy" id="563466"/>
    <lineage>
        <taxon>Eukaryota</taxon>
        <taxon>Fungi</taxon>
        <taxon>Dikarya</taxon>
        <taxon>Ascomycota</taxon>
        <taxon>Pezizomycotina</taxon>
        <taxon>Sordariomycetes</taxon>
        <taxon>Hypocreomycetidae</taxon>
        <taxon>Microascales</taxon>
        <taxon>Microascaceae</taxon>
        <taxon>Scedosporium</taxon>
    </lineage>
</organism>
<dbReference type="HOGENOM" id="CLU_026803_0_0_1"/>
<evidence type="ECO:0000313" key="4">
    <source>
        <dbReference type="Proteomes" id="UP000028545"/>
    </source>
</evidence>
<feature type="signal peptide" evidence="1">
    <location>
        <begin position="1"/>
        <end position="20"/>
    </location>
</feature>
<dbReference type="GeneID" id="27719734"/>
<evidence type="ECO:0000313" key="3">
    <source>
        <dbReference type="EMBL" id="KEZ39132.1"/>
    </source>
</evidence>
<dbReference type="PANTHER" id="PTHR37957">
    <property type="entry name" value="BLR7070 PROTEIN"/>
    <property type="match status" value="1"/>
</dbReference>